<gene>
    <name evidence="1" type="ORF">KPL71_014982</name>
</gene>
<keyword evidence="1" id="KW-0378">Hydrolase</keyword>
<name>A0ACB8KFQ5_CITSI</name>
<dbReference type="Proteomes" id="UP000829398">
    <property type="component" value="Chromosome 5"/>
</dbReference>
<evidence type="ECO:0000313" key="1">
    <source>
        <dbReference type="EMBL" id="KAH9753174.1"/>
    </source>
</evidence>
<comment type="caution">
    <text evidence="1">The sequence shown here is derived from an EMBL/GenBank/DDBJ whole genome shotgun (WGS) entry which is preliminary data.</text>
</comment>
<protein>
    <submittedName>
        <fullName evidence="1">Endonuclease</fullName>
    </submittedName>
</protein>
<dbReference type="EMBL" id="CM039174">
    <property type="protein sequence ID" value="KAH9753174.1"/>
    <property type="molecule type" value="Genomic_DNA"/>
</dbReference>
<keyword evidence="2" id="KW-1185">Reference proteome</keyword>
<accession>A0ACB8KFQ5</accession>
<reference evidence="2" key="1">
    <citation type="journal article" date="2023" name="Hortic. Res.">
        <title>A chromosome-level phased genome enabling allele-level studies in sweet orange: a case study on citrus Huanglongbing tolerance.</title>
        <authorList>
            <person name="Wu B."/>
            <person name="Yu Q."/>
            <person name="Deng Z."/>
            <person name="Duan Y."/>
            <person name="Luo F."/>
            <person name="Gmitter F. Jr."/>
        </authorList>
    </citation>
    <scope>NUCLEOTIDE SEQUENCE [LARGE SCALE GENOMIC DNA]</scope>
    <source>
        <strain evidence="2">cv. Valencia</strain>
    </source>
</reference>
<sequence>MVEGETSRIRERSTETISGDTLGGRHEVIDALIQIDLDVALKIKRHLYDEEIWDRINEKACGQIRSYLTKEVKYLVKDEKCAMTLWRTLEEKYLLKSPENRLHAMSQVYGFRIKPEASMHDHVSRFEKLLVDLKNFNEDIKDEVKTVRILRREQRNSEIASSMNNLQDAGNLNPHGPLQPVNIQEEQNNHANKRQPGNNNIIYMADDRDRAIRDYVVLTPQVVHLGIIRPEVDAVNFKLKPVMFQMLQTVGQFNRLPNKDPHLHLKLFLEVSDAFKIAGATKDALRLRLFPYSLRDRARVWLNSLPSDSITTWNELADKFLMKYFPPTKNAKLRNEITSFHQLEDESLYEAWERFKELLRKCPHHGIPCCIQLETFYNGLNPSTRLMVDALANEALLSKSYTETYEILERIANNNYQWPSARQPAARGSAGVHNIDIITALSTQVTSLTNMVKAMTAAPTTVKQITELSCVYCDEEHDFDNCPGNSASVNYLGVGECRPTPVTLQLATRSHAYPEGKIDDILVKVDKFIFLVDFIVLDFEADKEVLIILGRPFLATRKTLIDVQKGELTMRVNDQQVTFNVLEAMRNPDEVEDCNFLSVVDLIVVDRMDRCCSNVLDKVTTFEDVEEEDVAVIQTDWMDKQQFDGHNRRMPFGLCNAPATFQRCMMSIFSEMVEQTLEVFMDDFSVFGETYNDCLHNLEEVFKRCEMTNLVLNWEKCNFMVQEGIVLGHKISKDGIEIDKAKIEVIDKLSPLTSVKDVRSFLGHTGFYKRFIKDFSKVAKPLCSLLEHDKPFHFDTECLKAFVELKKALITALVVISPDWTLPFELMSDASNHSVGAVLGQRKDKVFHFIYYASKMFTPTQINYTTTEKELLAVVFAFDKFRAYLVGTKCQRTWNITSRREMPLTNILEVEVFDVWGINFMRPFPPSFGNLYILVAVDYVSKWVEAAALPTNDAKTVVTFLQKNIFSRFSTPRVIISDEGTHFCNKIFAAAMMKYGVRHKIATTYHPQSNGQAKVSNREIKKMLEKVVNPTKKDWSLHLHDSLWAYRTTYKTPLGMSPYRIVYGKVCHLPLELEHKAHWALKKLNWDMYTIAEQRKLQLCELDKLRLFSYENARIYKERTKHWHDKHIQHRKFTPGQLVLLHNTRLRLFLGKLKSRWCGPFKLLKSYPHGAVDLLDEKTGHEFKVNGYRIKHYIHPAADCSKENSEMNCVSEAFSGEYVSVVRISEWVLQQLIVPLQCQRTWNITSRREMPLTNILEVEVFDVWGINFMRPFPPSFGNLYILVAVDYVSKWVEAAALPTNDAKTVVTFLQKNIFSRFSTPRVIISDEGTHFCNKIFAAAMMKYGVRHKIATTYHPQSNGQAKVSNREIKKMLEKVVNPTKKDWSLHLHDSLWAYRTTYKTPLGMSPYRIVYGKVCHLPLELEHKAHWALKKLNWDMYTIAEQRKLQLCELDKLRLFSYENARIYKERTKHWHDKHIQHRKFTPGQLVLLHNTRLRLFLGKLKSRWCGPFKLLKSYPHGAVDLLDEKTGHEFKVNGYRIKHYIHPAADCSKENSEMNCVSEAFSGEYVSVVRISEWVLQQLIVPLQCQRTWNITSRREMPLTNILEVEVFDVWGINFMRPFPPSFGNLYILVAVDYVSKWVEAAALPTNDAKTVVTFLQKNIFSRFSTPRVIISDEGTHFCNKIFAAAMMKYGVRHKIATTYHPQSNGQAKVSNREIKKMLEKVVNPTKKDWSLHLHDSLWAYRTTYKTPLGMSPYRIVYGKVCHLPLELEHKAHWALKKLNWDMYTIAEQRKLQLCELDKLRLFSYENARIYKERTKHWHDKHIQHRKFTPDQLTGIVQTIHNAVAKRGWLEFCNHPRDPVLPVVKEFYANLVSPDQHNIWVRNTLVLLDSRVINAFYNLPAEIAFSGVRLDARDEHVKNNGAFTARTIERVAGESAGTTIEPAGVTGARRAIGLEQTIQALNNSITQCVEAQQRENGAPAAASEEATASDEPAEEVATEPQAAVDLEEAEPSNPLEDEGDKFETDSSPLEAEDNSEKEIVASKRKDKSKAKLATPPASEDEMEQVDVELAAAATRAMPTSEQAKQLFAVIAAITVEGQFSTLRIIIFHLI</sequence>
<evidence type="ECO:0000313" key="2">
    <source>
        <dbReference type="Proteomes" id="UP000829398"/>
    </source>
</evidence>
<keyword evidence="1" id="KW-0540">Nuclease</keyword>
<proteinExistence type="predicted"/>
<organism evidence="1 2">
    <name type="scientific">Citrus sinensis</name>
    <name type="common">Sweet orange</name>
    <name type="synonym">Citrus aurantium var. sinensis</name>
    <dbReference type="NCBI Taxonomy" id="2711"/>
    <lineage>
        <taxon>Eukaryota</taxon>
        <taxon>Viridiplantae</taxon>
        <taxon>Streptophyta</taxon>
        <taxon>Embryophyta</taxon>
        <taxon>Tracheophyta</taxon>
        <taxon>Spermatophyta</taxon>
        <taxon>Magnoliopsida</taxon>
        <taxon>eudicotyledons</taxon>
        <taxon>Gunneridae</taxon>
        <taxon>Pentapetalae</taxon>
        <taxon>rosids</taxon>
        <taxon>malvids</taxon>
        <taxon>Sapindales</taxon>
        <taxon>Rutaceae</taxon>
        <taxon>Aurantioideae</taxon>
        <taxon>Citrus</taxon>
    </lineage>
</organism>
<keyword evidence="1" id="KW-0255">Endonuclease</keyword>